<keyword evidence="2" id="KW-0808">Transferase</keyword>
<evidence type="ECO:0000259" key="1">
    <source>
        <dbReference type="Pfam" id="PF04230"/>
    </source>
</evidence>
<keyword evidence="2" id="KW-0328">Glycosyltransferase</keyword>
<sequence length="368" mass="40993">MFREHSEGNSSGGAGRPLKIGVLTFHRCINYGSYWQARSLVEGLRARGHDAVLLDYQCPRTDLIEWRCAMQPLLPSRSSREDIRLYARKARAFQVAIAGLPLSEPFPLQDPAAMELRDLVIIGSDEVWNLYHPWYGGYDVFWGGGLPARRVVSYAASFGNYDAVAGIGGHWSDRLNQFDAISVRDDNSRQLVSSVLDREPALVLDPVLQFPVALRAMSSPPEEYVALYGHSFSEEFAQAARRWADERGLKLISIGYRNSWAHEQRIDADPFEFTDLIGGSRAVLTNFFHGCVFALLYEKPFACAVSPYRMNKVRDLTAALGAEAHLLHGDDAPERFSAVLDQPLAGGITEAIAQLRRQSEAYLESVGV</sequence>
<reference evidence="2 3" key="1">
    <citation type="submission" date="2024-07" db="EMBL/GenBank/DDBJ databases">
        <title>Novosphingobium kalidii RD2P27.</title>
        <authorList>
            <person name="Sun J.-Q."/>
        </authorList>
    </citation>
    <scope>NUCLEOTIDE SEQUENCE [LARGE SCALE GENOMIC DNA]</scope>
    <source>
        <strain evidence="2 3">RD2P27</strain>
    </source>
</reference>
<name>A0ABV2D447_9SPHN</name>
<keyword evidence="3" id="KW-1185">Reference proteome</keyword>
<dbReference type="InterPro" id="IPR007345">
    <property type="entry name" value="Polysacch_pyruvyl_Trfase"/>
</dbReference>
<dbReference type="Proteomes" id="UP001548713">
    <property type="component" value="Unassembled WGS sequence"/>
</dbReference>
<dbReference type="RefSeq" id="WP_353985125.1">
    <property type="nucleotide sequence ID" value="NZ_JBEWLY010000023.1"/>
</dbReference>
<feature type="domain" description="Polysaccharide pyruvyl transferase" evidence="1">
    <location>
        <begin position="30"/>
        <end position="303"/>
    </location>
</feature>
<dbReference type="EC" id="2.4.-.-" evidence="2"/>
<organism evidence="2 3">
    <name type="scientific">Novosphingobium kalidii</name>
    <dbReference type="NCBI Taxonomy" id="3230299"/>
    <lineage>
        <taxon>Bacteria</taxon>
        <taxon>Pseudomonadati</taxon>
        <taxon>Pseudomonadota</taxon>
        <taxon>Alphaproteobacteria</taxon>
        <taxon>Sphingomonadales</taxon>
        <taxon>Sphingomonadaceae</taxon>
        <taxon>Novosphingobium</taxon>
    </lineage>
</organism>
<evidence type="ECO:0000313" key="3">
    <source>
        <dbReference type="Proteomes" id="UP001548713"/>
    </source>
</evidence>
<comment type="caution">
    <text evidence="2">The sequence shown here is derived from an EMBL/GenBank/DDBJ whole genome shotgun (WGS) entry which is preliminary data.</text>
</comment>
<evidence type="ECO:0000313" key="2">
    <source>
        <dbReference type="EMBL" id="MET1756641.1"/>
    </source>
</evidence>
<accession>A0ABV2D447</accession>
<gene>
    <name evidence="2" type="ORF">ABVV53_14450</name>
</gene>
<dbReference type="EMBL" id="JBEWLY010000023">
    <property type="protein sequence ID" value="MET1756641.1"/>
    <property type="molecule type" value="Genomic_DNA"/>
</dbReference>
<proteinExistence type="predicted"/>
<dbReference type="GO" id="GO:0016757">
    <property type="term" value="F:glycosyltransferase activity"/>
    <property type="evidence" value="ECO:0007669"/>
    <property type="project" value="UniProtKB-KW"/>
</dbReference>
<protein>
    <submittedName>
        <fullName evidence="2">Polysaccharide pyruvyl transferase family protein</fullName>
        <ecNumber evidence="2">2.4.-.-</ecNumber>
    </submittedName>
</protein>
<dbReference type="Pfam" id="PF04230">
    <property type="entry name" value="PS_pyruv_trans"/>
    <property type="match status" value="1"/>
</dbReference>